<reference evidence="2 3" key="1">
    <citation type="submission" date="2024-09" db="EMBL/GenBank/DDBJ databases">
        <title>Chromosome-scale assembly of Riccia sorocarpa.</title>
        <authorList>
            <person name="Paukszto L."/>
        </authorList>
    </citation>
    <scope>NUCLEOTIDE SEQUENCE [LARGE SCALE GENOMIC DNA]</scope>
    <source>
        <strain evidence="2">LP-2024</strain>
        <tissue evidence="2">Aerial parts of the thallus</tissue>
    </source>
</reference>
<feature type="region of interest" description="Disordered" evidence="1">
    <location>
        <begin position="1"/>
        <end position="39"/>
    </location>
</feature>
<feature type="compositionally biased region" description="Basic and acidic residues" evidence="1">
    <location>
        <begin position="1"/>
        <end position="19"/>
    </location>
</feature>
<proteinExistence type="predicted"/>
<dbReference type="Proteomes" id="UP001633002">
    <property type="component" value="Unassembled WGS sequence"/>
</dbReference>
<dbReference type="EMBL" id="JBJQOH010000007">
    <property type="protein sequence ID" value="KAL3680947.1"/>
    <property type="molecule type" value="Genomic_DNA"/>
</dbReference>
<gene>
    <name evidence="2" type="ORF">R1sor_023903</name>
</gene>
<accession>A0ABD3GRZ9</accession>
<organism evidence="2 3">
    <name type="scientific">Riccia sorocarpa</name>
    <dbReference type="NCBI Taxonomy" id="122646"/>
    <lineage>
        <taxon>Eukaryota</taxon>
        <taxon>Viridiplantae</taxon>
        <taxon>Streptophyta</taxon>
        <taxon>Embryophyta</taxon>
        <taxon>Marchantiophyta</taxon>
        <taxon>Marchantiopsida</taxon>
        <taxon>Marchantiidae</taxon>
        <taxon>Marchantiales</taxon>
        <taxon>Ricciaceae</taxon>
        <taxon>Riccia</taxon>
    </lineage>
</organism>
<feature type="region of interest" description="Disordered" evidence="1">
    <location>
        <begin position="84"/>
        <end position="128"/>
    </location>
</feature>
<keyword evidence="3" id="KW-1185">Reference proteome</keyword>
<protein>
    <submittedName>
        <fullName evidence="2">Uncharacterized protein</fullName>
    </submittedName>
</protein>
<evidence type="ECO:0000256" key="1">
    <source>
        <dbReference type="SAM" id="MobiDB-lite"/>
    </source>
</evidence>
<evidence type="ECO:0000313" key="3">
    <source>
        <dbReference type="Proteomes" id="UP001633002"/>
    </source>
</evidence>
<comment type="caution">
    <text evidence="2">The sequence shown here is derived from an EMBL/GenBank/DDBJ whole genome shotgun (WGS) entry which is preliminary data.</text>
</comment>
<sequence>MITDGRERNTLIPTIREDFPEPESQKLTITPPEPEPQQLTITPLCTCEDHGLDRESYEASKLTITPPCTVKTKDEIEKAMKPGYVKLNWNKKEPSTNKDTTDPTHKEERKKRHGPKQPSNVESIETDRNTRTRIYYQNVADVIDSHVVKVQEMIDEGADRDTIAEDLLSPAYSVLTNER</sequence>
<feature type="compositionally biased region" description="Basic and acidic residues" evidence="1">
    <location>
        <begin position="90"/>
        <end position="107"/>
    </location>
</feature>
<name>A0ABD3GRZ9_9MARC</name>
<dbReference type="AlphaFoldDB" id="A0ABD3GRZ9"/>
<evidence type="ECO:0000313" key="2">
    <source>
        <dbReference type="EMBL" id="KAL3680947.1"/>
    </source>
</evidence>